<evidence type="ECO:0000256" key="1">
    <source>
        <dbReference type="SAM" id="MobiDB-lite"/>
    </source>
</evidence>
<feature type="region of interest" description="Disordered" evidence="1">
    <location>
        <begin position="229"/>
        <end position="253"/>
    </location>
</feature>
<feature type="compositionally biased region" description="Basic and acidic residues" evidence="1">
    <location>
        <begin position="14"/>
        <end position="23"/>
    </location>
</feature>
<feature type="region of interest" description="Disordered" evidence="1">
    <location>
        <begin position="1"/>
        <end position="23"/>
    </location>
</feature>
<dbReference type="RefSeq" id="WP_310797555.1">
    <property type="nucleotide sequence ID" value="NZ_CP123872.1"/>
</dbReference>
<dbReference type="KEGG" id="tmk:QGN29_09180"/>
<accession>A0AA52EBE7</accession>
<name>A0AA52EBE7_9PROT</name>
<keyword evidence="3" id="KW-1185">Reference proteome</keyword>
<feature type="compositionally biased region" description="Polar residues" evidence="1">
    <location>
        <begin position="1"/>
        <end position="11"/>
    </location>
</feature>
<gene>
    <name evidence="2" type="ORF">QGN29_09180</name>
</gene>
<organism evidence="2 3">
    <name type="scientific">Temperatibacter marinus</name>
    <dbReference type="NCBI Taxonomy" id="1456591"/>
    <lineage>
        <taxon>Bacteria</taxon>
        <taxon>Pseudomonadati</taxon>
        <taxon>Pseudomonadota</taxon>
        <taxon>Alphaproteobacteria</taxon>
        <taxon>Kordiimonadales</taxon>
        <taxon>Temperatibacteraceae</taxon>
        <taxon>Temperatibacter</taxon>
    </lineage>
</organism>
<dbReference type="EMBL" id="CP123872">
    <property type="protein sequence ID" value="WND01726.1"/>
    <property type="molecule type" value="Genomic_DNA"/>
</dbReference>
<evidence type="ECO:0000313" key="3">
    <source>
        <dbReference type="Proteomes" id="UP001268683"/>
    </source>
</evidence>
<sequence>MGWNTPLTTDSDSMDSKESRTVSKQLDARIHELVRYARDNDVNDRSTLFRNLIDMFITGKAPKSDPTRSQLIDVIKALIPHTEEETRQTSADLLATVTEPPMDIVMALINDKASIVSSLLCKATLTEDQLIEIIENTGRSHHQLLATRNDLSANVWISLARAAPVIEPNFDTQALWDDHLFVKRESATVTALRPSQTASMDLKDLSEQQKSLREEKDFIGMDVFETPDIPASSPVHNSDKTSIENHGAWKTPPVLSEENPPLFDDSDIQAFLDDPVDLKTPDAASSLSRPESPEPVDGMVQWQWGCNKRLVIEDIVGLTPEIHKALPFKEGSSLIDLLGLDEKPNHPIVKAINRRGTIHDAPLYLKSFPKGHRYWTMEATPSFSMDTGNFKGYVGKLTGVLPCSDDDNFELPEQLPETKIHIPDRLENTPLTASVNIIEDDIDRAFENSKSLSSLSESQTSDFNRLLSAGAEKEIARLQDSIEQTVSKYMSSIELPVEDSDPSPQHQDDDKAELPLSRESAITEEENVSASMASPLSQQSQLDYSAASLALEQLEKAISAIHALDHEDQTDLATVKSHIRLHSNIAAACFQSLKDLLR</sequence>
<proteinExistence type="predicted"/>
<dbReference type="AlphaFoldDB" id="A0AA52EBE7"/>
<dbReference type="Proteomes" id="UP001268683">
    <property type="component" value="Chromosome"/>
</dbReference>
<evidence type="ECO:0000313" key="2">
    <source>
        <dbReference type="EMBL" id="WND01726.1"/>
    </source>
</evidence>
<reference evidence="2" key="1">
    <citation type="submission" date="2023-04" db="EMBL/GenBank/DDBJ databases">
        <title>Complete genome sequence of Temperatibacter marinus.</title>
        <authorList>
            <person name="Rong J.-C."/>
            <person name="Yi M.-L."/>
            <person name="Zhao Q."/>
        </authorList>
    </citation>
    <scope>NUCLEOTIDE SEQUENCE</scope>
    <source>
        <strain evidence="2">NBRC 110045</strain>
    </source>
</reference>
<protein>
    <submittedName>
        <fullName evidence="2">Uncharacterized protein</fullName>
    </submittedName>
</protein>